<accession>A0A8S3UIJ1</accession>
<name>A0A8S3UIJ1_MYTED</name>
<evidence type="ECO:0000313" key="1">
    <source>
        <dbReference type="EMBL" id="CAG2242277.1"/>
    </source>
</evidence>
<evidence type="ECO:0000313" key="2">
    <source>
        <dbReference type="Proteomes" id="UP000683360"/>
    </source>
</evidence>
<sequence length="271" mass="32144">MYGYINDFVTAEINKIIRRRFRMTNVHFTKKWECGLTSLDDVTGSNKFSEDQHTEYFCETCIRTHEWTNEWSDLQSKELSDIYTDDKRFNELHNIVVDIVKRFDQHIKPARLYTDNLIESFAKTFSADEVEALQEQIENEIQGFDRLFKIPFSFGLELIIDKRLDDKYSKLIQSNNIDNEGENSMMKEFVHICEWRKTYVKPMQPSVNLLIDAIRNGKDLHGRWLLSNFDFESYMWDVFQNILEVGNIRMAKALAWIITNKLLLNINILLA</sequence>
<proteinExistence type="predicted"/>
<reference evidence="1" key="1">
    <citation type="submission" date="2021-03" db="EMBL/GenBank/DDBJ databases">
        <authorList>
            <person name="Bekaert M."/>
        </authorList>
    </citation>
    <scope>NUCLEOTIDE SEQUENCE</scope>
</reference>
<protein>
    <submittedName>
        <fullName evidence="1">Uncharacterized protein</fullName>
    </submittedName>
</protein>
<dbReference type="EMBL" id="CAJPWZ010002645">
    <property type="protein sequence ID" value="CAG2242277.1"/>
    <property type="molecule type" value="Genomic_DNA"/>
</dbReference>
<gene>
    <name evidence="1" type="ORF">MEDL_54468</name>
</gene>
<dbReference type="AlphaFoldDB" id="A0A8S3UIJ1"/>
<keyword evidence="2" id="KW-1185">Reference proteome</keyword>
<organism evidence="1 2">
    <name type="scientific">Mytilus edulis</name>
    <name type="common">Blue mussel</name>
    <dbReference type="NCBI Taxonomy" id="6550"/>
    <lineage>
        <taxon>Eukaryota</taxon>
        <taxon>Metazoa</taxon>
        <taxon>Spiralia</taxon>
        <taxon>Lophotrochozoa</taxon>
        <taxon>Mollusca</taxon>
        <taxon>Bivalvia</taxon>
        <taxon>Autobranchia</taxon>
        <taxon>Pteriomorphia</taxon>
        <taxon>Mytilida</taxon>
        <taxon>Mytiloidea</taxon>
        <taxon>Mytilidae</taxon>
        <taxon>Mytilinae</taxon>
        <taxon>Mytilus</taxon>
    </lineage>
</organism>
<comment type="caution">
    <text evidence="1">The sequence shown here is derived from an EMBL/GenBank/DDBJ whole genome shotgun (WGS) entry which is preliminary data.</text>
</comment>
<dbReference type="Proteomes" id="UP000683360">
    <property type="component" value="Unassembled WGS sequence"/>
</dbReference>